<name>A0A495EED9_9FLAO</name>
<organism evidence="2 3">
    <name type="scientific">Maribacter vaceletii</name>
    <dbReference type="NCBI Taxonomy" id="1206816"/>
    <lineage>
        <taxon>Bacteria</taxon>
        <taxon>Pseudomonadati</taxon>
        <taxon>Bacteroidota</taxon>
        <taxon>Flavobacteriia</taxon>
        <taxon>Flavobacteriales</taxon>
        <taxon>Flavobacteriaceae</taxon>
        <taxon>Maribacter</taxon>
    </lineage>
</organism>
<gene>
    <name evidence="2" type="ORF">CLV91_1324</name>
</gene>
<protein>
    <recommendedName>
        <fullName evidence="1">VOC domain-containing protein</fullName>
    </recommendedName>
</protein>
<dbReference type="SUPFAM" id="SSF54593">
    <property type="entry name" value="Glyoxalase/Bleomycin resistance protein/Dihydroxybiphenyl dioxygenase"/>
    <property type="match status" value="1"/>
</dbReference>
<dbReference type="AlphaFoldDB" id="A0A495EED9"/>
<dbReference type="InterPro" id="IPR029068">
    <property type="entry name" value="Glyas_Bleomycin-R_OHBP_Dase"/>
</dbReference>
<proteinExistence type="predicted"/>
<keyword evidence="3" id="KW-1185">Reference proteome</keyword>
<dbReference type="PROSITE" id="PS51819">
    <property type="entry name" value="VOC"/>
    <property type="match status" value="1"/>
</dbReference>
<feature type="domain" description="VOC" evidence="1">
    <location>
        <begin position="188"/>
        <end position="332"/>
    </location>
</feature>
<dbReference type="InterPro" id="IPR037523">
    <property type="entry name" value="VOC_core"/>
</dbReference>
<dbReference type="OrthoDB" id="6378504at2"/>
<dbReference type="Gene3D" id="3.10.180.10">
    <property type="entry name" value="2,3-Dihydroxybiphenyl 1,2-Dioxygenase, domain 1"/>
    <property type="match status" value="1"/>
</dbReference>
<accession>A0A495EED9</accession>
<evidence type="ECO:0000313" key="2">
    <source>
        <dbReference type="EMBL" id="RKR15242.1"/>
    </source>
</evidence>
<evidence type="ECO:0000313" key="3">
    <source>
        <dbReference type="Proteomes" id="UP000269412"/>
    </source>
</evidence>
<dbReference type="EMBL" id="RBIQ01000007">
    <property type="protein sequence ID" value="RKR15242.1"/>
    <property type="molecule type" value="Genomic_DNA"/>
</dbReference>
<sequence>MKKTTRNIPTGIGEGALTSYIHTATLCTVDLDTYKHFYGEVMKMQIDAVELNQEDKNKQKKFWNIPEEIDYDLYHCYRATVPSLIQLRILHLKTATPKIHNSYSSYETGSFSLGFPTSNAKNMDKRMQEYNVQAMAPMQLGDIVRADGEKGQYLETIYKGPDYLHCVGIERVNFPQLAPCDPVDGFGGPGYSAFVAKDSDAEVAFYTDVLEHYVLFDSVWEAADEGALGVNANTPFRFCGIYAPEAKQNHYLLLDFKDGNMVDTGVQSCVPNQGLGMYSFQTSDINKVMANAVKKGITVKSEIQKVSDYILGDGKACVLETPNGLYVEIFQED</sequence>
<dbReference type="Proteomes" id="UP000269412">
    <property type="component" value="Unassembled WGS sequence"/>
</dbReference>
<reference evidence="2 3" key="1">
    <citation type="submission" date="2018-10" db="EMBL/GenBank/DDBJ databases">
        <title>Genomic Encyclopedia of Archaeal and Bacterial Type Strains, Phase II (KMG-II): from individual species to whole genera.</title>
        <authorList>
            <person name="Goeker M."/>
        </authorList>
    </citation>
    <scope>NUCLEOTIDE SEQUENCE [LARGE SCALE GENOMIC DNA]</scope>
    <source>
        <strain evidence="2 3">DSM 25230</strain>
    </source>
</reference>
<comment type="caution">
    <text evidence="2">The sequence shown here is derived from an EMBL/GenBank/DDBJ whole genome shotgun (WGS) entry which is preliminary data.</text>
</comment>
<evidence type="ECO:0000259" key="1">
    <source>
        <dbReference type="PROSITE" id="PS51819"/>
    </source>
</evidence>
<dbReference type="RefSeq" id="WP_121065155.1">
    <property type="nucleotide sequence ID" value="NZ_RBIQ01000007.1"/>
</dbReference>